<dbReference type="GO" id="GO:0006629">
    <property type="term" value="P:lipid metabolic process"/>
    <property type="evidence" value="ECO:0007669"/>
    <property type="project" value="InterPro"/>
</dbReference>
<feature type="domain" description="Phosphatidylinositol-specific phospholipase C X" evidence="1">
    <location>
        <begin position="148"/>
        <end position="287"/>
    </location>
</feature>
<protein>
    <recommendedName>
        <fullName evidence="1">Phosphatidylinositol-specific phospholipase C X domain-containing protein</fullName>
    </recommendedName>
</protein>
<evidence type="ECO:0000259" key="1">
    <source>
        <dbReference type="SMART" id="SM00148"/>
    </source>
</evidence>
<sequence>MEVIAPHISIHLVSISSQQLSLSEENGRYIIPISQASRRAKDSLVVRFSSKGKDGSVGEVALRTAPGKSLKKNGWERLRVDCGYSSKGTEKIRAAHLDRRSRWASSNGGGVEENKGGYHAYRLLKGGRDILMLFDEPNTADFMSLIPDETPLGLLTLAGTHESCALYGYPISQCQQSSTTIEQQLLDGVRFLDVRLRVVDDQLLMYHGPRSQRSSLPALLSVLHDFLTAHPTETLILCLKEESPPFHPSFSARVYSAFEPYIEKFWFLQERIPKLGEVRGKGMLMTRFDRDKEQGEGQWPAGMGIHPSTWPDSKKEGFEWDCGGTRVRTQDWYRVHTFLSIPEKFATIMAHLKPTLTAAPVLNPSFTLSYTSASYFPLSLPTTIAKGFGWPAWGLGVEGINTRLSRAILEWMADGTRIRGCLAMDFYRQCAGNEGLAGLLVQMNFMSR</sequence>
<dbReference type="EMBL" id="AWGH01000002">
    <property type="protein sequence ID" value="ODO07449.1"/>
    <property type="molecule type" value="Genomic_DNA"/>
</dbReference>
<dbReference type="CDD" id="cd08586">
    <property type="entry name" value="PI-PLCc_BcPLC_like"/>
    <property type="match status" value="1"/>
</dbReference>
<dbReference type="PANTHER" id="PTHR13593:SF113">
    <property type="entry name" value="SI:DKEY-266F7.9"/>
    <property type="match status" value="1"/>
</dbReference>
<name>A0A1E3K342_9TREE</name>
<dbReference type="AlphaFoldDB" id="A0A1E3K342"/>
<dbReference type="GO" id="GO:0008081">
    <property type="term" value="F:phosphoric diester hydrolase activity"/>
    <property type="evidence" value="ECO:0007669"/>
    <property type="project" value="InterPro"/>
</dbReference>
<accession>A0A1E3K342</accession>
<evidence type="ECO:0000313" key="3">
    <source>
        <dbReference type="Proteomes" id="UP000094819"/>
    </source>
</evidence>
<evidence type="ECO:0000313" key="2">
    <source>
        <dbReference type="EMBL" id="ODO07449.1"/>
    </source>
</evidence>
<keyword evidence="3" id="KW-1185">Reference proteome</keyword>
<dbReference type="InterPro" id="IPR051057">
    <property type="entry name" value="PI-PLC_domain"/>
</dbReference>
<dbReference type="GeneID" id="30190241"/>
<dbReference type="Proteomes" id="UP000094819">
    <property type="component" value="Unassembled WGS sequence"/>
</dbReference>
<proteinExistence type="predicted"/>
<dbReference type="Pfam" id="PF00388">
    <property type="entry name" value="PI-PLC-X"/>
    <property type="match status" value="1"/>
</dbReference>
<dbReference type="PANTHER" id="PTHR13593">
    <property type="match status" value="1"/>
</dbReference>
<dbReference type="OrthoDB" id="1046782at2759"/>
<reference evidence="2 3" key="1">
    <citation type="submission" date="2016-06" db="EMBL/GenBank/DDBJ databases">
        <title>Evolution of pathogenesis and genome organization in the Tremellales.</title>
        <authorList>
            <person name="Cuomo C."/>
            <person name="Litvintseva A."/>
            <person name="Heitman J."/>
            <person name="Chen Y."/>
            <person name="Sun S."/>
            <person name="Springer D."/>
            <person name="Dromer F."/>
            <person name="Young S."/>
            <person name="Zeng Q."/>
            <person name="Chapman S."/>
            <person name="Gujja S."/>
            <person name="Saif S."/>
            <person name="Birren B."/>
        </authorList>
    </citation>
    <scope>NUCLEOTIDE SEQUENCE [LARGE SCALE GENOMIC DNA]</scope>
    <source>
        <strain evidence="2 3">CBS 7118</strain>
    </source>
</reference>
<dbReference type="RefSeq" id="XP_019034926.1">
    <property type="nucleotide sequence ID" value="XM_019173200.1"/>
</dbReference>
<dbReference type="SUPFAM" id="SSF51695">
    <property type="entry name" value="PLC-like phosphodiesterases"/>
    <property type="match status" value="1"/>
</dbReference>
<dbReference type="SMART" id="SM00148">
    <property type="entry name" value="PLCXc"/>
    <property type="match status" value="1"/>
</dbReference>
<organism evidence="2 3">
    <name type="scientific">Cryptococcus wingfieldii CBS 7118</name>
    <dbReference type="NCBI Taxonomy" id="1295528"/>
    <lineage>
        <taxon>Eukaryota</taxon>
        <taxon>Fungi</taxon>
        <taxon>Dikarya</taxon>
        <taxon>Basidiomycota</taxon>
        <taxon>Agaricomycotina</taxon>
        <taxon>Tremellomycetes</taxon>
        <taxon>Tremellales</taxon>
        <taxon>Cryptococcaceae</taxon>
        <taxon>Cryptococcus</taxon>
    </lineage>
</organism>
<dbReference type="InterPro" id="IPR000909">
    <property type="entry name" value="PLipase_C_PInositol-sp_X_dom"/>
</dbReference>
<gene>
    <name evidence="2" type="ORF">L198_01028</name>
</gene>
<dbReference type="PROSITE" id="PS50007">
    <property type="entry name" value="PIPLC_X_DOMAIN"/>
    <property type="match status" value="1"/>
</dbReference>
<dbReference type="Gene3D" id="3.20.20.190">
    <property type="entry name" value="Phosphatidylinositol (PI) phosphodiesterase"/>
    <property type="match status" value="1"/>
</dbReference>
<dbReference type="InterPro" id="IPR017946">
    <property type="entry name" value="PLC-like_Pdiesterase_TIM-brl"/>
</dbReference>
<comment type="caution">
    <text evidence="2">The sequence shown here is derived from an EMBL/GenBank/DDBJ whole genome shotgun (WGS) entry which is preliminary data.</text>
</comment>